<accession>A0A1F5T800</accession>
<proteinExistence type="predicted"/>
<name>A0A1F5T800_9BACT</name>
<protein>
    <recommendedName>
        <fullName evidence="3">Nucleotidyltransferase family protein</fullName>
    </recommendedName>
</protein>
<evidence type="ECO:0000313" key="2">
    <source>
        <dbReference type="Proteomes" id="UP000178656"/>
    </source>
</evidence>
<dbReference type="EMBL" id="MFGM01000059">
    <property type="protein sequence ID" value="OGF35062.1"/>
    <property type="molecule type" value="Genomic_DNA"/>
</dbReference>
<reference evidence="1 2" key="1">
    <citation type="journal article" date="2016" name="Nat. Commun.">
        <title>Thousands of microbial genomes shed light on interconnected biogeochemical processes in an aquifer system.</title>
        <authorList>
            <person name="Anantharaman K."/>
            <person name="Brown C.T."/>
            <person name="Hug L.A."/>
            <person name="Sharon I."/>
            <person name="Castelle C.J."/>
            <person name="Probst A.J."/>
            <person name="Thomas B.C."/>
            <person name="Singh A."/>
            <person name="Wilkins M.J."/>
            <person name="Karaoz U."/>
            <person name="Brodie E.L."/>
            <person name="Williams K.H."/>
            <person name="Hubbard S.S."/>
            <person name="Banfield J.F."/>
        </authorList>
    </citation>
    <scope>NUCLEOTIDE SEQUENCE [LARGE SCALE GENOMIC DNA]</scope>
</reference>
<evidence type="ECO:0000313" key="1">
    <source>
        <dbReference type="EMBL" id="OGF35062.1"/>
    </source>
</evidence>
<dbReference type="AlphaFoldDB" id="A0A1F5T800"/>
<comment type="caution">
    <text evidence="1">The sequence shown here is derived from an EMBL/GenBank/DDBJ whole genome shotgun (WGS) entry which is preliminary data.</text>
</comment>
<gene>
    <name evidence="1" type="ORF">A2482_03035</name>
</gene>
<organism evidence="1 2">
    <name type="scientific">Candidatus Falkowbacteria bacterium RIFOXYC2_FULL_48_21</name>
    <dbReference type="NCBI Taxonomy" id="1798005"/>
    <lineage>
        <taxon>Bacteria</taxon>
        <taxon>Candidatus Falkowiibacteriota</taxon>
    </lineage>
</organism>
<evidence type="ECO:0008006" key="3">
    <source>
        <dbReference type="Google" id="ProtNLM"/>
    </source>
</evidence>
<sequence length="319" mass="37142">MRKWVINIMELNALEKSILQTITYFAIYHFPLTALEVFRNLWQTPVGATIVSVEVGLTDLIEKEIIASRDGFFFLKKQAEDPVRLRRERYLVAKEKMEKGLKYIKLMARLPFARAVFVVNNLGYLNAPDDADIDLAIISAKNRIWTARFVCAGLMKLFNKRPTAKTQKNRICLSFFVDENQLDLRSLAYESDIHFTYWIRQFMPVCGDEALINRFFTANGWTSQSLPNLWPINVNERWRVTGASTFKRSSETILSGRAGDWLEKFLKKWQLKIMPRRLLELAVSNPKDVVLGDAVLKFHDKDTRLAIRDRWQKEVADVF</sequence>
<dbReference type="Proteomes" id="UP000178656">
    <property type="component" value="Unassembled WGS sequence"/>
</dbReference>